<dbReference type="SUPFAM" id="SSF53850">
    <property type="entry name" value="Periplasmic binding protein-like II"/>
    <property type="match status" value="1"/>
</dbReference>
<dbReference type="Pfam" id="PF12974">
    <property type="entry name" value="Phosphonate-bd"/>
    <property type="match status" value="1"/>
</dbReference>
<dbReference type="EMBL" id="QGKM01000006">
    <property type="protein sequence ID" value="PWQ99949.1"/>
    <property type="molecule type" value="Genomic_DNA"/>
</dbReference>
<comment type="caution">
    <text evidence="2">The sequence shown here is derived from an EMBL/GenBank/DDBJ whole genome shotgun (WGS) entry which is preliminary data.</text>
</comment>
<sequence>MKNIAIGLVLCALSVPVAAEKLTLGVVPQQSPLKMFKVWKPITKYLSEKTGHEIIFKTEKSIAEFEKTLYSGGYDLAYMNPYHFVVANRKQDYQAAVRADKMIRGILVSKNEKDSFNKIIKSKTTRYLFPSPNAFAATLLTKFELLTKYGVDINKQDSYQYVNSHDSVYSGIARSTGDIGGGIQRTYANFGKKKDKNQLNIIYTTDAYPSHPVAFKPSLSTELQSNLKEAFLNIPDELIARLSIKKIIPSNNEEFDAIRDLESKLAVIERK</sequence>
<gene>
    <name evidence="2" type="ORF">DKW60_03855</name>
</gene>
<dbReference type="RefSeq" id="WP_109836352.1">
    <property type="nucleotide sequence ID" value="NZ_QGKM01000006.1"/>
</dbReference>
<accession>A0A317CNP0</accession>
<evidence type="ECO:0000256" key="1">
    <source>
        <dbReference type="SAM" id="SignalP"/>
    </source>
</evidence>
<evidence type="ECO:0000313" key="3">
    <source>
        <dbReference type="Proteomes" id="UP000245539"/>
    </source>
</evidence>
<protein>
    <submittedName>
        <fullName evidence="2">Phosphate ABC transporter substrate-binding protein</fullName>
    </submittedName>
</protein>
<reference evidence="2 3" key="1">
    <citation type="submission" date="2018-05" db="EMBL/GenBank/DDBJ databases">
        <title>Leucothrix arctica sp. nov., isolated from Arctic seawater.</title>
        <authorList>
            <person name="Choi A."/>
            <person name="Baek K."/>
        </authorList>
    </citation>
    <scope>NUCLEOTIDE SEQUENCE [LARGE SCALE GENOMIC DNA]</scope>
    <source>
        <strain evidence="2 3">JCM 18388</strain>
    </source>
</reference>
<dbReference type="Proteomes" id="UP000245539">
    <property type="component" value="Unassembled WGS sequence"/>
</dbReference>
<keyword evidence="1" id="KW-0732">Signal</keyword>
<feature type="chain" id="PRO_5016330525" evidence="1">
    <location>
        <begin position="20"/>
        <end position="271"/>
    </location>
</feature>
<proteinExistence type="predicted"/>
<dbReference type="AlphaFoldDB" id="A0A317CNP0"/>
<dbReference type="PANTHER" id="PTHR35841:SF1">
    <property type="entry name" value="PHOSPHONATES-BINDING PERIPLASMIC PROTEIN"/>
    <property type="match status" value="1"/>
</dbReference>
<evidence type="ECO:0000313" key="2">
    <source>
        <dbReference type="EMBL" id="PWQ99949.1"/>
    </source>
</evidence>
<feature type="signal peptide" evidence="1">
    <location>
        <begin position="1"/>
        <end position="19"/>
    </location>
</feature>
<dbReference type="PANTHER" id="PTHR35841">
    <property type="entry name" value="PHOSPHONATES-BINDING PERIPLASMIC PROTEIN"/>
    <property type="match status" value="1"/>
</dbReference>
<dbReference type="Gene3D" id="3.40.190.10">
    <property type="entry name" value="Periplasmic binding protein-like II"/>
    <property type="match status" value="2"/>
</dbReference>
<name>A0A317CNP0_9GAMM</name>
<dbReference type="OrthoDB" id="5343002at2"/>
<organism evidence="2 3">
    <name type="scientific">Leucothrix pacifica</name>
    <dbReference type="NCBI Taxonomy" id="1247513"/>
    <lineage>
        <taxon>Bacteria</taxon>
        <taxon>Pseudomonadati</taxon>
        <taxon>Pseudomonadota</taxon>
        <taxon>Gammaproteobacteria</taxon>
        <taxon>Thiotrichales</taxon>
        <taxon>Thiotrichaceae</taxon>
        <taxon>Leucothrix</taxon>
    </lineage>
</organism>
<keyword evidence="3" id="KW-1185">Reference proteome</keyword>